<keyword evidence="5" id="KW-1185">Reference proteome</keyword>
<organism evidence="4 5">
    <name type="scientific">Asanoa ferruginea</name>
    <dbReference type="NCBI Taxonomy" id="53367"/>
    <lineage>
        <taxon>Bacteria</taxon>
        <taxon>Bacillati</taxon>
        <taxon>Actinomycetota</taxon>
        <taxon>Actinomycetes</taxon>
        <taxon>Micromonosporales</taxon>
        <taxon>Micromonosporaceae</taxon>
        <taxon>Asanoa</taxon>
    </lineage>
</organism>
<dbReference type="FunFam" id="3.40.50.720:FF:000084">
    <property type="entry name" value="Short-chain dehydrogenase reductase"/>
    <property type="match status" value="1"/>
</dbReference>
<dbReference type="Gene3D" id="3.40.50.720">
    <property type="entry name" value="NAD(P)-binding Rossmann-like Domain"/>
    <property type="match status" value="1"/>
</dbReference>
<dbReference type="CDD" id="cd05233">
    <property type="entry name" value="SDR_c"/>
    <property type="match status" value="1"/>
</dbReference>
<dbReference type="InterPro" id="IPR020904">
    <property type="entry name" value="Sc_DH/Rdtase_CS"/>
</dbReference>
<name>A0A3D9ZRL4_9ACTN</name>
<dbReference type="OrthoDB" id="5173603at2"/>
<dbReference type="Pfam" id="PF00106">
    <property type="entry name" value="adh_short"/>
    <property type="match status" value="1"/>
</dbReference>
<dbReference type="RefSeq" id="WP_116070987.1">
    <property type="nucleotide sequence ID" value="NZ_BONB01000079.1"/>
</dbReference>
<keyword evidence="3" id="KW-0520">NAD</keyword>
<dbReference type="PANTHER" id="PTHR24321">
    <property type="entry name" value="DEHYDROGENASES, SHORT CHAIN"/>
    <property type="match status" value="1"/>
</dbReference>
<dbReference type="InterPro" id="IPR036291">
    <property type="entry name" value="NAD(P)-bd_dom_sf"/>
</dbReference>
<evidence type="ECO:0000256" key="2">
    <source>
        <dbReference type="ARBA" id="ARBA00023002"/>
    </source>
</evidence>
<evidence type="ECO:0000313" key="5">
    <source>
        <dbReference type="Proteomes" id="UP000256913"/>
    </source>
</evidence>
<dbReference type="EMBL" id="QUMQ01000001">
    <property type="protein sequence ID" value="REF99865.1"/>
    <property type="molecule type" value="Genomic_DNA"/>
</dbReference>
<dbReference type="NCBIfam" id="NF009467">
    <property type="entry name" value="PRK12826.1-3"/>
    <property type="match status" value="1"/>
</dbReference>
<dbReference type="GO" id="GO:0016491">
    <property type="term" value="F:oxidoreductase activity"/>
    <property type="evidence" value="ECO:0007669"/>
    <property type="project" value="UniProtKB-KW"/>
</dbReference>
<comment type="similarity">
    <text evidence="1">Belongs to the short-chain dehydrogenases/reductases (SDR) family.</text>
</comment>
<dbReference type="PRINTS" id="PR00081">
    <property type="entry name" value="GDHRDH"/>
</dbReference>
<dbReference type="PROSITE" id="PS00061">
    <property type="entry name" value="ADH_SHORT"/>
    <property type="match status" value="1"/>
</dbReference>
<proteinExistence type="inferred from homology"/>
<evidence type="ECO:0000256" key="1">
    <source>
        <dbReference type="ARBA" id="ARBA00006484"/>
    </source>
</evidence>
<dbReference type="SUPFAM" id="SSF51735">
    <property type="entry name" value="NAD(P)-binding Rossmann-fold domains"/>
    <property type="match status" value="1"/>
</dbReference>
<keyword evidence="2" id="KW-0560">Oxidoreductase</keyword>
<dbReference type="InterPro" id="IPR002347">
    <property type="entry name" value="SDR_fam"/>
</dbReference>
<dbReference type="NCBIfam" id="TIGR03971">
    <property type="entry name" value="SDR_subfam_1"/>
    <property type="match status" value="1"/>
</dbReference>
<reference evidence="4 5" key="1">
    <citation type="submission" date="2018-08" db="EMBL/GenBank/DDBJ databases">
        <title>Sequencing the genomes of 1000 actinobacteria strains.</title>
        <authorList>
            <person name="Klenk H.-P."/>
        </authorList>
    </citation>
    <scope>NUCLEOTIDE SEQUENCE [LARGE SCALE GENOMIC DNA]</scope>
    <source>
        <strain evidence="4 5">DSM 44099</strain>
    </source>
</reference>
<dbReference type="PANTHER" id="PTHR24321:SF8">
    <property type="entry name" value="ESTRADIOL 17-BETA-DEHYDROGENASE 8-RELATED"/>
    <property type="match status" value="1"/>
</dbReference>
<accession>A0A3D9ZRL4</accession>
<evidence type="ECO:0000256" key="3">
    <source>
        <dbReference type="ARBA" id="ARBA00023027"/>
    </source>
</evidence>
<sequence length="276" mass="29069">MGRVEGKVAFITGAARGQGRSHAIRLAEEGADIIAVDLCGQVDSVPYPMSTPDDLAETVKAVEALDRRIVATQADVRDYAAVKAAVDDGVAQLGRLDIVSANAGISSVGRADELSEQTWRDMIDTNLTGVWHTAKAAIPALKAGGAGGSMVLTSSAAGLMAMENIGHYVSAKHGVIGLMRTLALELAPHSIRVNAICPTTVDTPMIQNAATYRLFRPDLDDPSVDDAAESFMTMNALPVRWVEARDISNALLFLASDEARYITGVALPVDAGTLIK</sequence>
<evidence type="ECO:0000313" key="4">
    <source>
        <dbReference type="EMBL" id="REF99865.1"/>
    </source>
</evidence>
<comment type="caution">
    <text evidence="4">The sequence shown here is derived from an EMBL/GenBank/DDBJ whole genome shotgun (WGS) entry which is preliminary data.</text>
</comment>
<protein>
    <submittedName>
        <fullName evidence="4">(+)-trans-carveol dehydrogenase</fullName>
    </submittedName>
</protein>
<gene>
    <name evidence="4" type="ORF">DFJ67_5909</name>
</gene>
<dbReference type="InterPro" id="IPR023985">
    <property type="entry name" value="SDR_subfam_1"/>
</dbReference>
<dbReference type="AlphaFoldDB" id="A0A3D9ZRL4"/>
<dbReference type="Proteomes" id="UP000256913">
    <property type="component" value="Unassembled WGS sequence"/>
</dbReference>